<feature type="signal peptide" evidence="2">
    <location>
        <begin position="1"/>
        <end position="21"/>
    </location>
</feature>
<gene>
    <name evidence="3" type="ORF">CINCED_3A025001</name>
</gene>
<feature type="region of interest" description="Disordered" evidence="1">
    <location>
        <begin position="134"/>
        <end position="186"/>
    </location>
</feature>
<name>A0A5E4MQD1_9HEMI</name>
<reference evidence="3 4" key="1">
    <citation type="submission" date="2019-08" db="EMBL/GenBank/DDBJ databases">
        <authorList>
            <person name="Alioto T."/>
            <person name="Alioto T."/>
            <person name="Gomez Garrido J."/>
        </authorList>
    </citation>
    <scope>NUCLEOTIDE SEQUENCE [LARGE SCALE GENOMIC DNA]</scope>
</reference>
<evidence type="ECO:0000313" key="3">
    <source>
        <dbReference type="EMBL" id="VVC32046.1"/>
    </source>
</evidence>
<keyword evidence="2" id="KW-0732">Signal</keyword>
<dbReference type="AlphaFoldDB" id="A0A5E4MQD1"/>
<dbReference type="Proteomes" id="UP000325440">
    <property type="component" value="Unassembled WGS sequence"/>
</dbReference>
<proteinExistence type="predicted"/>
<feature type="compositionally biased region" description="Polar residues" evidence="1">
    <location>
        <begin position="167"/>
        <end position="177"/>
    </location>
</feature>
<organism evidence="3 4">
    <name type="scientific">Cinara cedri</name>
    <dbReference type="NCBI Taxonomy" id="506608"/>
    <lineage>
        <taxon>Eukaryota</taxon>
        <taxon>Metazoa</taxon>
        <taxon>Ecdysozoa</taxon>
        <taxon>Arthropoda</taxon>
        <taxon>Hexapoda</taxon>
        <taxon>Insecta</taxon>
        <taxon>Pterygota</taxon>
        <taxon>Neoptera</taxon>
        <taxon>Paraneoptera</taxon>
        <taxon>Hemiptera</taxon>
        <taxon>Sternorrhyncha</taxon>
        <taxon>Aphidomorpha</taxon>
        <taxon>Aphidoidea</taxon>
        <taxon>Aphididae</taxon>
        <taxon>Lachninae</taxon>
        <taxon>Cinara</taxon>
    </lineage>
</organism>
<protein>
    <submittedName>
        <fullName evidence="3">Uncharacterized protein</fullName>
    </submittedName>
</protein>
<keyword evidence="4" id="KW-1185">Reference proteome</keyword>
<evidence type="ECO:0000256" key="2">
    <source>
        <dbReference type="SAM" id="SignalP"/>
    </source>
</evidence>
<accession>A0A5E4MQD1</accession>
<dbReference type="EMBL" id="CABPRJ010000952">
    <property type="protein sequence ID" value="VVC32046.1"/>
    <property type="molecule type" value="Genomic_DNA"/>
</dbReference>
<evidence type="ECO:0000313" key="4">
    <source>
        <dbReference type="Proteomes" id="UP000325440"/>
    </source>
</evidence>
<evidence type="ECO:0000256" key="1">
    <source>
        <dbReference type="SAM" id="MobiDB-lite"/>
    </source>
</evidence>
<dbReference type="OrthoDB" id="6604603at2759"/>
<feature type="chain" id="PRO_5022836646" evidence="2">
    <location>
        <begin position="22"/>
        <end position="186"/>
    </location>
</feature>
<sequence>MASISVAALLAILALVGVTSARPGGTDGATADGNGHGRVQLQQPDHTALEEVAIPLYRAADTKSPHKEHSGGGKLSIVHLIMIIGKVIAPLVGAIVEPLLINIVKGITWAITYSLASAGRLFAETVTGTGATADQYRSLRVQSTGPGTGRGERREKPRGTSGPAPTGRTSTAAITTGRSRDPKRSA</sequence>